<organism evidence="1 2">
    <name type="scientific">Kaistella gelatinilytica</name>
    <dbReference type="NCBI Taxonomy" id="2787636"/>
    <lineage>
        <taxon>Bacteria</taxon>
        <taxon>Pseudomonadati</taxon>
        <taxon>Bacteroidota</taxon>
        <taxon>Flavobacteriia</taxon>
        <taxon>Flavobacteriales</taxon>
        <taxon>Weeksellaceae</taxon>
        <taxon>Chryseobacterium group</taxon>
        <taxon>Kaistella</taxon>
    </lineage>
</organism>
<dbReference type="EMBL" id="JADPVI010000004">
    <property type="protein sequence ID" value="MBF8458049.1"/>
    <property type="molecule type" value="Genomic_DNA"/>
</dbReference>
<dbReference type="Proteomes" id="UP000660070">
    <property type="component" value="Unassembled WGS sequence"/>
</dbReference>
<evidence type="ECO:0000313" key="1">
    <source>
        <dbReference type="EMBL" id="MBF8458049.1"/>
    </source>
</evidence>
<dbReference type="RefSeq" id="WP_126340525.1">
    <property type="nucleotide sequence ID" value="NZ_JADPVI010000004.1"/>
</dbReference>
<accession>A0ABS0FEA8</accession>
<reference evidence="1 2" key="1">
    <citation type="submission" date="2020-11" db="EMBL/GenBank/DDBJ databases">
        <title>Kaistella gelatinilytica sp. nov., a flavobacterium isolated from Antarctic Soil.</title>
        <authorList>
            <person name="Li J."/>
        </authorList>
    </citation>
    <scope>NUCLEOTIDE SEQUENCE [LARGE SCALE GENOMIC DNA]</scope>
    <source>
        <strain evidence="1 2">G5-32</strain>
    </source>
</reference>
<evidence type="ECO:0000313" key="2">
    <source>
        <dbReference type="Proteomes" id="UP000660070"/>
    </source>
</evidence>
<sequence>MAYFTSTAVTTPPIVAPIPEEIRSATKK</sequence>
<protein>
    <submittedName>
        <fullName evidence="1">Uncharacterized protein</fullName>
    </submittedName>
</protein>
<keyword evidence="2" id="KW-1185">Reference proteome</keyword>
<proteinExistence type="predicted"/>
<gene>
    <name evidence="1" type="ORF">IV494_12765</name>
</gene>
<comment type="caution">
    <text evidence="1">The sequence shown here is derived from an EMBL/GenBank/DDBJ whole genome shotgun (WGS) entry which is preliminary data.</text>
</comment>
<name>A0ABS0FEA8_9FLAO</name>